<keyword evidence="5" id="KW-0676">Redox-active center</keyword>
<evidence type="ECO:0000256" key="3">
    <source>
        <dbReference type="ARBA" id="ARBA00023002"/>
    </source>
</evidence>
<feature type="transmembrane region" description="Helical" evidence="7">
    <location>
        <begin position="45"/>
        <end position="65"/>
    </location>
</feature>
<sequence>MTPRPSTPTSSARPPKGGRDRDAVRRKAAAARQEAARREARRRTVIVTVAAAIVLGIVASVVVVVQSSRRDAAVADARNPANVSASNAIVVGDASAPVTLTVYEDFQCPACRSFEELNGAQVKQWIADKTVKVEYQPIAFLDRASTDRYSTRSLNAAAAVVDAAPSAFPAFHDALFANQPAEGGAGLTDAKLVELAVAAGAPQAQVEAAVKDGAFEGWVARVTEAASQAGVNSTPTVKVDGKTLESFDPSVVKQAVEAAKAS</sequence>
<feature type="region of interest" description="Disordered" evidence="6">
    <location>
        <begin position="1"/>
        <end position="35"/>
    </location>
</feature>
<keyword evidence="7" id="KW-0812">Transmembrane</keyword>
<dbReference type="InterPro" id="IPR012336">
    <property type="entry name" value="Thioredoxin-like_fold"/>
</dbReference>
<dbReference type="Proteomes" id="UP000317893">
    <property type="component" value="Unassembled WGS sequence"/>
</dbReference>
<evidence type="ECO:0000256" key="1">
    <source>
        <dbReference type="ARBA" id="ARBA00005791"/>
    </source>
</evidence>
<evidence type="ECO:0000259" key="8">
    <source>
        <dbReference type="Pfam" id="PF13462"/>
    </source>
</evidence>
<keyword evidence="2" id="KW-0732">Signal</keyword>
<accession>A0A542E333</accession>
<keyword evidence="9" id="KW-0413">Isomerase</keyword>
<evidence type="ECO:0000256" key="4">
    <source>
        <dbReference type="ARBA" id="ARBA00023157"/>
    </source>
</evidence>
<evidence type="ECO:0000313" key="10">
    <source>
        <dbReference type="Proteomes" id="UP000317893"/>
    </source>
</evidence>
<dbReference type="RefSeq" id="WP_141849072.1">
    <property type="nucleotide sequence ID" value="NZ_BAAAPR010000007.1"/>
</dbReference>
<comment type="caution">
    <text evidence="9">The sequence shown here is derived from an EMBL/GenBank/DDBJ whole genome shotgun (WGS) entry which is preliminary data.</text>
</comment>
<keyword evidence="7" id="KW-0472">Membrane</keyword>
<evidence type="ECO:0000313" key="9">
    <source>
        <dbReference type="EMBL" id="TQJ09748.1"/>
    </source>
</evidence>
<comment type="similarity">
    <text evidence="1">Belongs to the thioredoxin family. DsbA subfamily.</text>
</comment>
<gene>
    <name evidence="9" type="ORF">FB458_2862</name>
</gene>
<keyword evidence="4" id="KW-1015">Disulfide bond</keyword>
<organism evidence="9 10">
    <name type="scientific">Lapillicoccus jejuensis</name>
    <dbReference type="NCBI Taxonomy" id="402171"/>
    <lineage>
        <taxon>Bacteria</taxon>
        <taxon>Bacillati</taxon>
        <taxon>Actinomycetota</taxon>
        <taxon>Actinomycetes</taxon>
        <taxon>Micrococcales</taxon>
        <taxon>Intrasporangiaceae</taxon>
        <taxon>Lapillicoccus</taxon>
    </lineage>
</organism>
<dbReference type="Pfam" id="PF13462">
    <property type="entry name" value="Thioredoxin_4"/>
    <property type="match status" value="1"/>
</dbReference>
<dbReference type="GO" id="GO:0016853">
    <property type="term" value="F:isomerase activity"/>
    <property type="evidence" value="ECO:0007669"/>
    <property type="project" value="UniProtKB-KW"/>
</dbReference>
<protein>
    <submittedName>
        <fullName evidence="9">Protein-disulfide isomerase</fullName>
    </submittedName>
</protein>
<keyword evidence="3" id="KW-0560">Oxidoreductase</keyword>
<dbReference type="AlphaFoldDB" id="A0A542E333"/>
<keyword evidence="7" id="KW-1133">Transmembrane helix</keyword>
<feature type="domain" description="Thioredoxin-like fold" evidence="8">
    <location>
        <begin position="87"/>
        <end position="257"/>
    </location>
</feature>
<reference evidence="9 10" key="1">
    <citation type="submission" date="2019-06" db="EMBL/GenBank/DDBJ databases">
        <title>Sequencing the genomes of 1000 actinobacteria strains.</title>
        <authorList>
            <person name="Klenk H.-P."/>
        </authorList>
    </citation>
    <scope>NUCLEOTIDE SEQUENCE [LARGE SCALE GENOMIC DNA]</scope>
    <source>
        <strain evidence="9 10">DSM 18607</strain>
    </source>
</reference>
<dbReference type="SUPFAM" id="SSF52833">
    <property type="entry name" value="Thioredoxin-like"/>
    <property type="match status" value="1"/>
</dbReference>
<evidence type="ECO:0000256" key="6">
    <source>
        <dbReference type="SAM" id="MobiDB-lite"/>
    </source>
</evidence>
<evidence type="ECO:0000256" key="5">
    <source>
        <dbReference type="ARBA" id="ARBA00023284"/>
    </source>
</evidence>
<dbReference type="PANTHER" id="PTHR13887:SF14">
    <property type="entry name" value="DISULFIDE BOND FORMATION PROTEIN D"/>
    <property type="match status" value="1"/>
</dbReference>
<keyword evidence="10" id="KW-1185">Reference proteome</keyword>
<evidence type="ECO:0000256" key="7">
    <source>
        <dbReference type="SAM" id="Phobius"/>
    </source>
</evidence>
<proteinExistence type="inferred from homology"/>
<dbReference type="Gene3D" id="3.40.30.10">
    <property type="entry name" value="Glutaredoxin"/>
    <property type="match status" value="1"/>
</dbReference>
<name>A0A542E333_9MICO</name>
<dbReference type="PANTHER" id="PTHR13887">
    <property type="entry name" value="GLUTATHIONE S-TRANSFERASE KAPPA"/>
    <property type="match status" value="1"/>
</dbReference>
<evidence type="ECO:0000256" key="2">
    <source>
        <dbReference type="ARBA" id="ARBA00022729"/>
    </source>
</evidence>
<dbReference type="InterPro" id="IPR036249">
    <property type="entry name" value="Thioredoxin-like_sf"/>
</dbReference>
<feature type="compositionally biased region" description="Low complexity" evidence="6">
    <location>
        <begin position="1"/>
        <end position="15"/>
    </location>
</feature>
<dbReference type="EMBL" id="VFMN01000001">
    <property type="protein sequence ID" value="TQJ09748.1"/>
    <property type="molecule type" value="Genomic_DNA"/>
</dbReference>
<dbReference type="GO" id="GO:0016491">
    <property type="term" value="F:oxidoreductase activity"/>
    <property type="evidence" value="ECO:0007669"/>
    <property type="project" value="UniProtKB-KW"/>
</dbReference>
<dbReference type="OrthoDB" id="117402at2"/>